<accession>A0A2T5HIL3</accession>
<dbReference type="Proteomes" id="UP000244128">
    <property type="component" value="Unassembled WGS sequence"/>
</dbReference>
<organism evidence="1 2">
    <name type="scientific">Nitrosomonas oligotropha</name>
    <dbReference type="NCBI Taxonomy" id="42354"/>
    <lineage>
        <taxon>Bacteria</taxon>
        <taxon>Pseudomonadati</taxon>
        <taxon>Pseudomonadota</taxon>
        <taxon>Betaproteobacteria</taxon>
        <taxon>Nitrosomonadales</taxon>
        <taxon>Nitrosomonadaceae</taxon>
        <taxon>Nitrosomonas</taxon>
    </lineage>
</organism>
<dbReference type="Pfam" id="PF05973">
    <property type="entry name" value="Gp49"/>
    <property type="match status" value="1"/>
</dbReference>
<dbReference type="NCBIfam" id="TIGR02683">
    <property type="entry name" value="upstrm_HI1419"/>
    <property type="match status" value="1"/>
</dbReference>
<protein>
    <submittedName>
        <fullName evidence="1">Putative addiction module killer protein</fullName>
    </submittedName>
</protein>
<sequence length="109" mass="12717">MTFKIFDYLTDDGRDPFKEWIGNLKDRQARARILLRIQRMAAGNLGDCKPITEGAWELRIDHGAGYRVYYARAGEKLIIILAGGDKRRQQADIETALEYWNDWKRKNKA</sequence>
<dbReference type="InterPro" id="IPR014056">
    <property type="entry name" value="TypeIITA-like_toxin_pred"/>
</dbReference>
<dbReference type="AlphaFoldDB" id="A0A2T5HIL3"/>
<gene>
    <name evidence="1" type="ORF">C8R26_1306</name>
</gene>
<dbReference type="PANTHER" id="PTHR41791:SF1">
    <property type="entry name" value="SSL7039 PROTEIN"/>
    <property type="match status" value="1"/>
</dbReference>
<dbReference type="PIRSF" id="PIRSF028744">
    <property type="entry name" value="Addict_mod_HI1419"/>
    <property type="match status" value="1"/>
</dbReference>
<dbReference type="PANTHER" id="PTHR41791">
    <property type="entry name" value="SSL7039 PROTEIN"/>
    <property type="match status" value="1"/>
</dbReference>
<comment type="caution">
    <text evidence="1">The sequence shown here is derived from an EMBL/GenBank/DDBJ whole genome shotgun (WGS) entry which is preliminary data.</text>
</comment>
<proteinExistence type="predicted"/>
<dbReference type="InterPro" id="IPR009241">
    <property type="entry name" value="HigB-like"/>
</dbReference>
<name>A0A2T5HIL3_9PROT</name>
<evidence type="ECO:0000313" key="1">
    <source>
        <dbReference type="EMBL" id="PTQ71418.1"/>
    </source>
</evidence>
<reference evidence="1 2" key="1">
    <citation type="submission" date="2018-04" db="EMBL/GenBank/DDBJ databases">
        <title>Active sludge and wastewater microbial communities from Klosterneuburg, Austria.</title>
        <authorList>
            <person name="Wagner M."/>
        </authorList>
    </citation>
    <scope>NUCLEOTIDE SEQUENCE [LARGE SCALE GENOMIC DNA]</scope>
    <source>
        <strain evidence="1 2">Nm49</strain>
    </source>
</reference>
<dbReference type="RefSeq" id="WP_107804205.1">
    <property type="nucleotide sequence ID" value="NZ_QAOI01000030.1"/>
</dbReference>
<evidence type="ECO:0000313" key="2">
    <source>
        <dbReference type="Proteomes" id="UP000244128"/>
    </source>
</evidence>
<dbReference type="EMBL" id="QAOI01000030">
    <property type="protein sequence ID" value="PTQ71418.1"/>
    <property type="molecule type" value="Genomic_DNA"/>
</dbReference>